<reference evidence="4" key="1">
    <citation type="submission" date="2021-10" db="EMBL/GenBank/DDBJ databases">
        <title>De novo Genome Assembly of Clathrus columnatus (Basidiomycota, Fungi) Using Illumina and Nanopore Sequence Data.</title>
        <authorList>
            <person name="Ogiso-Tanaka E."/>
            <person name="Itagaki H."/>
            <person name="Hosoya T."/>
            <person name="Hosaka K."/>
        </authorList>
    </citation>
    <scope>NUCLEOTIDE SEQUENCE</scope>
    <source>
        <strain evidence="4">MO-923</strain>
    </source>
</reference>
<evidence type="ECO:0000256" key="1">
    <source>
        <dbReference type="PROSITE-ProRule" id="PRU00176"/>
    </source>
</evidence>
<evidence type="ECO:0000313" key="5">
    <source>
        <dbReference type="Proteomes" id="UP001050691"/>
    </source>
</evidence>
<dbReference type="GO" id="GO:0003723">
    <property type="term" value="F:RNA binding"/>
    <property type="evidence" value="ECO:0007669"/>
    <property type="project" value="UniProtKB-UniRule"/>
</dbReference>
<evidence type="ECO:0000259" key="3">
    <source>
        <dbReference type="PROSITE" id="PS50102"/>
    </source>
</evidence>
<dbReference type="Proteomes" id="UP001050691">
    <property type="component" value="Unassembled WGS sequence"/>
</dbReference>
<organism evidence="4 5">
    <name type="scientific">Clathrus columnatus</name>
    <dbReference type="NCBI Taxonomy" id="1419009"/>
    <lineage>
        <taxon>Eukaryota</taxon>
        <taxon>Fungi</taxon>
        <taxon>Dikarya</taxon>
        <taxon>Basidiomycota</taxon>
        <taxon>Agaricomycotina</taxon>
        <taxon>Agaricomycetes</taxon>
        <taxon>Phallomycetidae</taxon>
        <taxon>Phallales</taxon>
        <taxon>Clathraceae</taxon>
        <taxon>Clathrus</taxon>
    </lineage>
</organism>
<accession>A0AAV5AKA1</accession>
<dbReference type="SMART" id="SM00360">
    <property type="entry name" value="RRM"/>
    <property type="match status" value="1"/>
</dbReference>
<evidence type="ECO:0000313" key="4">
    <source>
        <dbReference type="EMBL" id="GJJ13119.1"/>
    </source>
</evidence>
<dbReference type="InterPro" id="IPR035979">
    <property type="entry name" value="RBD_domain_sf"/>
</dbReference>
<protein>
    <recommendedName>
        <fullName evidence="3">RRM domain-containing protein</fullName>
    </recommendedName>
</protein>
<keyword evidence="1" id="KW-0694">RNA-binding</keyword>
<sequence>MADDAGVSFQNTFLLVLTLRPNDTHSQPVAIGIPVQDIQMSNGGDDGWGPSGDDRRTRNGGRSRSQSPGRARDSGRESGTNPGNNLHVSGLGTRIDNRDLEIAFSKYGRVQKAAVMYDPHTRESRGFGFVTMETAEEADAAVSGLNATDLHGKTITVEKMSVLMIRVLMILATAALMMTEDEAHVTMTVGITIETDIAGITIAEPENTTEDTGTTTEGMTIGGTKSSTFVTTHLPACIV</sequence>
<evidence type="ECO:0000256" key="2">
    <source>
        <dbReference type="SAM" id="MobiDB-lite"/>
    </source>
</evidence>
<feature type="domain" description="RRM" evidence="3">
    <location>
        <begin position="84"/>
        <end position="162"/>
    </location>
</feature>
<proteinExistence type="predicted"/>
<feature type="region of interest" description="Disordered" evidence="2">
    <location>
        <begin position="35"/>
        <end position="92"/>
    </location>
</feature>
<dbReference type="PANTHER" id="PTHR48034">
    <property type="entry name" value="TRANSFORMER-2 SEX-DETERMINING PROTEIN-RELATED"/>
    <property type="match status" value="1"/>
</dbReference>
<dbReference type="InterPro" id="IPR050441">
    <property type="entry name" value="RBM"/>
</dbReference>
<dbReference type="InterPro" id="IPR000504">
    <property type="entry name" value="RRM_dom"/>
</dbReference>
<keyword evidence="5" id="KW-1185">Reference proteome</keyword>
<dbReference type="EMBL" id="BPWL01000008">
    <property type="protein sequence ID" value="GJJ13119.1"/>
    <property type="molecule type" value="Genomic_DNA"/>
</dbReference>
<dbReference type="Gene3D" id="3.30.70.330">
    <property type="match status" value="1"/>
</dbReference>
<feature type="compositionally biased region" description="Polar residues" evidence="2">
    <location>
        <begin position="77"/>
        <end position="87"/>
    </location>
</feature>
<dbReference type="Pfam" id="PF00076">
    <property type="entry name" value="RRM_1"/>
    <property type="match status" value="1"/>
</dbReference>
<dbReference type="InterPro" id="IPR012677">
    <property type="entry name" value="Nucleotide-bd_a/b_plait_sf"/>
</dbReference>
<name>A0AAV5AKA1_9AGAM</name>
<dbReference type="AlphaFoldDB" id="A0AAV5AKA1"/>
<dbReference type="SUPFAM" id="SSF54928">
    <property type="entry name" value="RNA-binding domain, RBD"/>
    <property type="match status" value="1"/>
</dbReference>
<comment type="caution">
    <text evidence="4">The sequence shown here is derived from an EMBL/GenBank/DDBJ whole genome shotgun (WGS) entry which is preliminary data.</text>
</comment>
<dbReference type="PROSITE" id="PS50102">
    <property type="entry name" value="RRM"/>
    <property type="match status" value="1"/>
</dbReference>
<gene>
    <name evidence="4" type="ORF">Clacol_007369</name>
</gene>